<evidence type="ECO:0000256" key="1">
    <source>
        <dbReference type="ARBA" id="ARBA00022737"/>
    </source>
</evidence>
<dbReference type="InterPro" id="IPR004146">
    <property type="entry name" value="DC1"/>
</dbReference>
<feature type="domain" description="DC1" evidence="2">
    <location>
        <begin position="154"/>
        <end position="198"/>
    </location>
</feature>
<reference evidence="5" key="1">
    <citation type="journal article" date="2015" name="Nat. Plants">
        <title>Genome expansion of Arabis alpina linked with retrotransposition and reduced symmetric DNA methylation.</title>
        <authorList>
            <person name="Willing E.M."/>
            <person name="Rawat V."/>
            <person name="Mandakova T."/>
            <person name="Maumus F."/>
            <person name="James G.V."/>
            <person name="Nordstroem K.J."/>
            <person name="Becker C."/>
            <person name="Warthmann N."/>
            <person name="Chica C."/>
            <person name="Szarzynska B."/>
            <person name="Zytnicki M."/>
            <person name="Albani M.C."/>
            <person name="Kiefer C."/>
            <person name="Bergonzi S."/>
            <person name="Castaings L."/>
            <person name="Mateos J.L."/>
            <person name="Berns M.C."/>
            <person name="Bujdoso N."/>
            <person name="Piofczyk T."/>
            <person name="de Lorenzo L."/>
            <person name="Barrero-Sicilia C."/>
            <person name="Mateos I."/>
            <person name="Piednoel M."/>
            <person name="Hagmann J."/>
            <person name="Chen-Min-Tao R."/>
            <person name="Iglesias-Fernandez R."/>
            <person name="Schuster S.C."/>
            <person name="Alonso-Blanco C."/>
            <person name="Roudier F."/>
            <person name="Carbonero P."/>
            <person name="Paz-Ares J."/>
            <person name="Davis S.J."/>
            <person name="Pecinka A."/>
            <person name="Quesneville H."/>
            <person name="Colot V."/>
            <person name="Lysak M.A."/>
            <person name="Weigel D."/>
            <person name="Coupland G."/>
            <person name="Schneeberger K."/>
        </authorList>
    </citation>
    <scope>NUCLEOTIDE SEQUENCE [LARGE SCALE GENOMIC DNA]</scope>
    <source>
        <strain evidence="5">cv. Pajares</strain>
    </source>
</reference>
<dbReference type="OrthoDB" id="1884766at2759"/>
<feature type="domain" description="DC1" evidence="2">
    <location>
        <begin position="294"/>
        <end position="342"/>
    </location>
</feature>
<feature type="domain" description="DC1-like C-terminal" evidence="3">
    <location>
        <begin position="536"/>
        <end position="575"/>
    </location>
</feature>
<evidence type="ECO:0000313" key="5">
    <source>
        <dbReference type="Proteomes" id="UP000029120"/>
    </source>
</evidence>
<dbReference type="AlphaFoldDB" id="A0A087H978"/>
<dbReference type="SUPFAM" id="SSF57889">
    <property type="entry name" value="Cysteine-rich domain"/>
    <property type="match status" value="3"/>
</dbReference>
<proteinExistence type="predicted"/>
<dbReference type="EMBL" id="CM002871">
    <property type="protein sequence ID" value="KFK38680.1"/>
    <property type="molecule type" value="Genomic_DNA"/>
</dbReference>
<dbReference type="OMA" id="QYSCDHE"/>
<dbReference type="Pfam" id="PF03107">
    <property type="entry name" value="C1_2"/>
    <property type="match status" value="4"/>
</dbReference>
<dbReference type="eggNOG" id="ENOG502QSIX">
    <property type="taxonomic scope" value="Eukaryota"/>
</dbReference>
<dbReference type="InterPro" id="IPR053192">
    <property type="entry name" value="Vacuole_Formation_Reg"/>
</dbReference>
<sequence length="588" mass="67671">MATKEEGRCHISHPALPHTLSRRTGKNPRSSCFSCGKRESDWSDHFHYHCKICDVKFHAGCQNIPRKITHPFHLQHPLTLTDRNYETKILSDTTYQGKSEPVDINVTISEVIFDKCTWCSEKLGAIFYRCSLCSFGLDISCAINVPVLTIANPKSHHHSLVFFPRPLLVPCDACGLVDKSEPSYVCSQCSYIVHQSCIDLPRVIKITRHPHRLSHTPYPPPTILSCRICYKKVDIKYGNYSCNHDDCSYVVHSKCATHEEVWDGEELEWEPEEPDQTEDIAPFKRVGVDLIKHFSHDNCLKLEKFDGLRDTKKQCQACVLPINSHDFYNCVECEFFLHEVCAGLLRKLDHALHNHSLVVDTSPLQNLYSMNCSTCFRALTGFRYKCAKKDCMIGKHLQFDVRCILIPDCFTHQSHEHPVFISSTYSGFGKTLCKGCKEICYGSYLHCTLCEFALCFQCATIPNEIYYKYDEHLLFLSYGEDTYDTYWCEICEKKVDPTQWFYSCNKCCITIHRKCVFGSSVYMKPSFTFYYNSAMVEVVRNGISTRPICRQCNHRCPDSVYYRSGETANCSLQCLSNAKWDKLDEQPT</sequence>
<dbReference type="InterPro" id="IPR046349">
    <property type="entry name" value="C1-like_sf"/>
</dbReference>
<dbReference type="PANTHER" id="PTHR32410">
    <property type="entry name" value="CYSTEINE/HISTIDINE-RICH C1 DOMAIN FAMILY PROTEIN"/>
    <property type="match status" value="1"/>
</dbReference>
<dbReference type="PANTHER" id="PTHR32410:SF168">
    <property type="entry name" value="CYSTEINE_HISTIDINE-RICH C1 DOMAIN FAMILY PROTEIN"/>
    <property type="match status" value="1"/>
</dbReference>
<evidence type="ECO:0000259" key="2">
    <source>
        <dbReference type="Pfam" id="PF03107"/>
    </source>
</evidence>
<gene>
    <name evidence="4" type="ordered locus">AALP_Aa3g146500</name>
</gene>
<dbReference type="InterPro" id="IPR054483">
    <property type="entry name" value="DC1-like_CT"/>
</dbReference>
<dbReference type="Gramene" id="KFK38680">
    <property type="protein sequence ID" value="KFK38680"/>
    <property type="gene ID" value="AALP_AA3G146500"/>
</dbReference>
<feature type="domain" description="DC1" evidence="2">
    <location>
        <begin position="208"/>
        <end position="256"/>
    </location>
</feature>
<name>A0A087H978_ARAAL</name>
<dbReference type="Pfam" id="PF22926">
    <property type="entry name" value="C1-like_CT"/>
    <property type="match status" value="1"/>
</dbReference>
<evidence type="ECO:0000259" key="3">
    <source>
        <dbReference type="Pfam" id="PF22926"/>
    </source>
</evidence>
<feature type="domain" description="DC1" evidence="2">
    <location>
        <begin position="469"/>
        <end position="516"/>
    </location>
</feature>
<dbReference type="Proteomes" id="UP000029120">
    <property type="component" value="Chromosome 3"/>
</dbReference>
<evidence type="ECO:0000313" key="4">
    <source>
        <dbReference type="EMBL" id="KFK38680.1"/>
    </source>
</evidence>
<keyword evidence="1" id="KW-0677">Repeat</keyword>
<protein>
    <recommendedName>
        <fullName evidence="6">Phorbol-ester/DAG-type domain-containing protein</fullName>
    </recommendedName>
</protein>
<evidence type="ECO:0008006" key="6">
    <source>
        <dbReference type="Google" id="ProtNLM"/>
    </source>
</evidence>
<organism evidence="4 5">
    <name type="scientific">Arabis alpina</name>
    <name type="common">Alpine rock-cress</name>
    <dbReference type="NCBI Taxonomy" id="50452"/>
    <lineage>
        <taxon>Eukaryota</taxon>
        <taxon>Viridiplantae</taxon>
        <taxon>Streptophyta</taxon>
        <taxon>Embryophyta</taxon>
        <taxon>Tracheophyta</taxon>
        <taxon>Spermatophyta</taxon>
        <taxon>Magnoliopsida</taxon>
        <taxon>eudicotyledons</taxon>
        <taxon>Gunneridae</taxon>
        <taxon>Pentapetalae</taxon>
        <taxon>rosids</taxon>
        <taxon>malvids</taxon>
        <taxon>Brassicales</taxon>
        <taxon>Brassicaceae</taxon>
        <taxon>Arabideae</taxon>
        <taxon>Arabis</taxon>
    </lineage>
</organism>
<accession>A0A087H978</accession>
<keyword evidence="5" id="KW-1185">Reference proteome</keyword>